<organism evidence="1 2">
    <name type="scientific">Gymnopilus junonius</name>
    <name type="common">Spectacular rustgill mushroom</name>
    <name type="synonym">Gymnopilus spectabilis subsp. junonius</name>
    <dbReference type="NCBI Taxonomy" id="109634"/>
    <lineage>
        <taxon>Eukaryota</taxon>
        <taxon>Fungi</taxon>
        <taxon>Dikarya</taxon>
        <taxon>Basidiomycota</taxon>
        <taxon>Agaricomycotina</taxon>
        <taxon>Agaricomycetes</taxon>
        <taxon>Agaricomycetidae</taxon>
        <taxon>Agaricales</taxon>
        <taxon>Agaricineae</taxon>
        <taxon>Hymenogastraceae</taxon>
        <taxon>Gymnopilus</taxon>
    </lineage>
</organism>
<evidence type="ECO:0000313" key="1">
    <source>
        <dbReference type="EMBL" id="KAF8870192.1"/>
    </source>
</evidence>
<protein>
    <submittedName>
        <fullName evidence="1">Uncharacterized protein</fullName>
    </submittedName>
</protein>
<dbReference type="EMBL" id="JADNYJ010000373">
    <property type="protein sequence ID" value="KAF8870192.1"/>
    <property type="molecule type" value="Genomic_DNA"/>
</dbReference>
<comment type="caution">
    <text evidence="1">The sequence shown here is derived from an EMBL/GenBank/DDBJ whole genome shotgun (WGS) entry which is preliminary data.</text>
</comment>
<dbReference type="AlphaFoldDB" id="A0A9P5N7M9"/>
<sequence>MKLQLSCFLSCPLPSNLKLVLIMSEHDLPLPLPEDLMIPMDMEVDSPDQIQQSEPLPMTEDAAGLDGIWWLPQGDAPSLRRPSRNSSAADNAQELMRIKRCTNCHEIIKLGWGNGLNAYDAHFKKVRCIKTAASNAQTSQMQPQKSRSHPLIKSWTLLALKAHL</sequence>
<accession>A0A9P5N7M9</accession>
<proteinExistence type="predicted"/>
<name>A0A9P5N7M9_GYMJU</name>
<gene>
    <name evidence="1" type="ORF">CPB84DRAFT_881995</name>
</gene>
<reference evidence="1" key="1">
    <citation type="submission" date="2020-11" db="EMBL/GenBank/DDBJ databases">
        <authorList>
            <consortium name="DOE Joint Genome Institute"/>
            <person name="Ahrendt S."/>
            <person name="Riley R."/>
            <person name="Andreopoulos W."/>
            <person name="LaButti K."/>
            <person name="Pangilinan J."/>
            <person name="Ruiz-duenas F.J."/>
            <person name="Barrasa J.M."/>
            <person name="Sanchez-Garcia M."/>
            <person name="Camarero S."/>
            <person name="Miyauchi S."/>
            <person name="Serrano A."/>
            <person name="Linde D."/>
            <person name="Babiker R."/>
            <person name="Drula E."/>
            <person name="Ayuso-Fernandez I."/>
            <person name="Pacheco R."/>
            <person name="Padilla G."/>
            <person name="Ferreira P."/>
            <person name="Barriuso J."/>
            <person name="Kellner H."/>
            <person name="Castanera R."/>
            <person name="Alfaro M."/>
            <person name="Ramirez L."/>
            <person name="Pisabarro A.G."/>
            <person name="Kuo A."/>
            <person name="Tritt A."/>
            <person name="Lipzen A."/>
            <person name="He G."/>
            <person name="Yan M."/>
            <person name="Ng V."/>
            <person name="Cullen D."/>
            <person name="Martin F."/>
            <person name="Rosso M.-N."/>
            <person name="Henrissat B."/>
            <person name="Hibbett D."/>
            <person name="Martinez A.T."/>
            <person name="Grigoriev I.V."/>
        </authorList>
    </citation>
    <scope>NUCLEOTIDE SEQUENCE</scope>
    <source>
        <strain evidence="1">AH 44721</strain>
    </source>
</reference>
<dbReference type="Proteomes" id="UP000724874">
    <property type="component" value="Unassembled WGS sequence"/>
</dbReference>
<evidence type="ECO:0000313" key="2">
    <source>
        <dbReference type="Proteomes" id="UP000724874"/>
    </source>
</evidence>
<keyword evidence="2" id="KW-1185">Reference proteome</keyword>